<feature type="region of interest" description="Disordered" evidence="11">
    <location>
        <begin position="103"/>
        <end position="162"/>
    </location>
</feature>
<evidence type="ECO:0000256" key="3">
    <source>
        <dbReference type="ARBA" id="ARBA00022737"/>
    </source>
</evidence>
<comment type="caution">
    <text evidence="13">The sequence shown here is derived from an EMBL/GenBank/DDBJ whole genome shotgun (WGS) entry which is preliminary data.</text>
</comment>
<dbReference type="GO" id="GO:0008270">
    <property type="term" value="F:zinc ion binding"/>
    <property type="evidence" value="ECO:0007669"/>
    <property type="project" value="UniProtKB-KW"/>
</dbReference>
<dbReference type="GO" id="GO:0000981">
    <property type="term" value="F:DNA-binding transcription factor activity, RNA polymerase II-specific"/>
    <property type="evidence" value="ECO:0007669"/>
    <property type="project" value="TreeGrafter"/>
</dbReference>
<name>A0A5N5SWA2_9CRUS</name>
<evidence type="ECO:0000313" key="13">
    <source>
        <dbReference type="EMBL" id="KAB7498195.1"/>
    </source>
</evidence>
<keyword evidence="14" id="KW-1185">Reference proteome</keyword>
<accession>A0A5N5SWA2</accession>
<protein>
    <submittedName>
        <fullName evidence="13">PR domain zinc finger protein 1</fullName>
    </submittedName>
</protein>
<reference evidence="13 14" key="1">
    <citation type="journal article" date="2019" name="PLoS Biol.">
        <title>Sex chromosomes control vertical transmission of feminizing Wolbachia symbionts in an isopod.</title>
        <authorList>
            <person name="Becking T."/>
            <person name="Chebbi M.A."/>
            <person name="Giraud I."/>
            <person name="Moumen B."/>
            <person name="Laverre T."/>
            <person name="Caubet Y."/>
            <person name="Peccoud J."/>
            <person name="Gilbert C."/>
            <person name="Cordaux R."/>
        </authorList>
    </citation>
    <scope>NUCLEOTIDE SEQUENCE [LARGE SCALE GENOMIC DNA]</scope>
    <source>
        <strain evidence="13">ANa2</strain>
        <tissue evidence="13">Whole body excluding digestive tract and cuticle</tissue>
    </source>
</reference>
<keyword evidence="9" id="KW-0539">Nucleus</keyword>
<dbReference type="Gene3D" id="3.30.160.60">
    <property type="entry name" value="Classic Zinc Finger"/>
    <property type="match status" value="2"/>
</dbReference>
<evidence type="ECO:0000256" key="7">
    <source>
        <dbReference type="ARBA" id="ARBA00023125"/>
    </source>
</evidence>
<feature type="domain" description="C2H2-type" evidence="12">
    <location>
        <begin position="479"/>
        <end position="506"/>
    </location>
</feature>
<dbReference type="EMBL" id="SEYY01019495">
    <property type="protein sequence ID" value="KAB7498195.1"/>
    <property type="molecule type" value="Genomic_DNA"/>
</dbReference>
<feature type="compositionally biased region" description="Low complexity" evidence="11">
    <location>
        <begin position="143"/>
        <end position="161"/>
    </location>
</feature>
<keyword evidence="4 10" id="KW-0863">Zinc-finger</keyword>
<evidence type="ECO:0000256" key="4">
    <source>
        <dbReference type="ARBA" id="ARBA00022771"/>
    </source>
</evidence>
<dbReference type="OrthoDB" id="6077919at2759"/>
<dbReference type="GO" id="GO:0000977">
    <property type="term" value="F:RNA polymerase II transcription regulatory region sequence-specific DNA binding"/>
    <property type="evidence" value="ECO:0007669"/>
    <property type="project" value="TreeGrafter"/>
</dbReference>
<evidence type="ECO:0000256" key="1">
    <source>
        <dbReference type="ARBA" id="ARBA00004123"/>
    </source>
</evidence>
<keyword evidence="5" id="KW-0862">Zinc</keyword>
<keyword evidence="7" id="KW-0238">DNA-binding</keyword>
<evidence type="ECO:0000256" key="10">
    <source>
        <dbReference type="PROSITE-ProRule" id="PRU00042"/>
    </source>
</evidence>
<evidence type="ECO:0000256" key="5">
    <source>
        <dbReference type="ARBA" id="ARBA00022833"/>
    </source>
</evidence>
<evidence type="ECO:0000256" key="11">
    <source>
        <dbReference type="SAM" id="MobiDB-lite"/>
    </source>
</evidence>
<feature type="compositionally biased region" description="Low complexity" evidence="11">
    <location>
        <begin position="117"/>
        <end position="128"/>
    </location>
</feature>
<dbReference type="PROSITE" id="PS50157">
    <property type="entry name" value="ZINC_FINGER_C2H2_2"/>
    <property type="match status" value="2"/>
</dbReference>
<proteinExistence type="predicted"/>
<dbReference type="FunFam" id="3.30.160.60:FF:001385">
    <property type="entry name" value="zinc finger protein 774"/>
    <property type="match status" value="1"/>
</dbReference>
<evidence type="ECO:0000256" key="2">
    <source>
        <dbReference type="ARBA" id="ARBA00022723"/>
    </source>
</evidence>
<dbReference type="Proteomes" id="UP000326759">
    <property type="component" value="Unassembled WGS sequence"/>
</dbReference>
<keyword evidence="2" id="KW-0479">Metal-binding</keyword>
<keyword evidence="8" id="KW-0804">Transcription</keyword>
<dbReference type="GO" id="GO:0005634">
    <property type="term" value="C:nucleus"/>
    <property type="evidence" value="ECO:0007669"/>
    <property type="project" value="UniProtKB-SubCell"/>
</dbReference>
<feature type="region of interest" description="Disordered" evidence="11">
    <location>
        <begin position="242"/>
        <end position="266"/>
    </location>
</feature>
<dbReference type="InterPro" id="IPR013087">
    <property type="entry name" value="Znf_C2H2_type"/>
</dbReference>
<comment type="subcellular location">
    <subcellularLocation>
        <location evidence="1">Nucleus</location>
    </subcellularLocation>
</comment>
<dbReference type="SMART" id="SM00355">
    <property type="entry name" value="ZnF_C2H2"/>
    <property type="match status" value="2"/>
</dbReference>
<sequence length="511" mass="56296">MEAKEGIIAKRIRHKTKSEQKECRQDFAVTKYTSKTVNVEMDIFGKLVYKVNMWIVCNASCTVYRNERKSKTSMDAFDTLLRDLPTPSSTLAELKPLDPLDYLTASPDTSGSVRQDPSPTSSSSPNNSYRGAITNNNTFLGYSGTPEPVSTTTSPLSSSTSIQLVKQEPPSYSIPQDIDDIASIIGSAISENPLNTSLMGAMVLSDMPDSLDPLNSSDLDIEAWIESMSSVKAEPMDSLIHSSMSPSSLSPNINSTTSVPQASTTTHQITTTNCEYDHNSSHLQHQNSHQIPTSSPMLQSLLAAGTVTNNNYLHGLVSDANYQKQDISMPILQARLTQGLKDIGSGGGNGGLLKADTVFNRASYYTSKDSMPHSTDPTAYTVTTTDDFLITKYDSRSYLDKTQLGSPESTDLSSTKLGLDFTDLKGKNRNRMNKSTKLSIRTEGTKDKPVHHCTVCNRGFLNKSNIKVHLRTHTGEKPFKCETCNKAFRQKAHLLKHYQIHRRGETFPFCF</sequence>
<keyword evidence="3" id="KW-0677">Repeat</keyword>
<dbReference type="PANTHER" id="PTHR14196:SF10">
    <property type="entry name" value="C2H2-TYPE DOMAIN-CONTAINING PROTEIN"/>
    <property type="match status" value="1"/>
</dbReference>
<evidence type="ECO:0000256" key="9">
    <source>
        <dbReference type="ARBA" id="ARBA00023242"/>
    </source>
</evidence>
<dbReference type="PANTHER" id="PTHR14196">
    <property type="entry name" value="ODD-SKIPPED - RELATED"/>
    <property type="match status" value="1"/>
</dbReference>
<dbReference type="GO" id="GO:0048619">
    <property type="term" value="P:embryonic hindgut morphogenesis"/>
    <property type="evidence" value="ECO:0007669"/>
    <property type="project" value="TreeGrafter"/>
</dbReference>
<evidence type="ECO:0000256" key="6">
    <source>
        <dbReference type="ARBA" id="ARBA00023015"/>
    </source>
</evidence>
<gene>
    <name evidence="13" type="primary">Prdm1_0</name>
    <name evidence="13" type="ORF">Anas_07207</name>
</gene>
<dbReference type="FunFam" id="3.30.160.60:FF:001499">
    <property type="entry name" value="Zinc finger protein"/>
    <property type="match status" value="1"/>
</dbReference>
<organism evidence="13 14">
    <name type="scientific">Armadillidium nasatum</name>
    <dbReference type="NCBI Taxonomy" id="96803"/>
    <lineage>
        <taxon>Eukaryota</taxon>
        <taxon>Metazoa</taxon>
        <taxon>Ecdysozoa</taxon>
        <taxon>Arthropoda</taxon>
        <taxon>Crustacea</taxon>
        <taxon>Multicrustacea</taxon>
        <taxon>Malacostraca</taxon>
        <taxon>Eumalacostraca</taxon>
        <taxon>Peracarida</taxon>
        <taxon>Isopoda</taxon>
        <taxon>Oniscidea</taxon>
        <taxon>Crinocheta</taxon>
        <taxon>Armadillidiidae</taxon>
        <taxon>Armadillidium</taxon>
    </lineage>
</organism>
<evidence type="ECO:0000313" key="14">
    <source>
        <dbReference type="Proteomes" id="UP000326759"/>
    </source>
</evidence>
<dbReference type="InterPro" id="IPR050717">
    <property type="entry name" value="C2H2-ZF_Transcription_Reg"/>
</dbReference>
<dbReference type="AlphaFoldDB" id="A0A5N5SWA2"/>
<keyword evidence="6" id="KW-0805">Transcription regulation</keyword>
<evidence type="ECO:0000256" key="8">
    <source>
        <dbReference type="ARBA" id="ARBA00023163"/>
    </source>
</evidence>
<dbReference type="SUPFAM" id="SSF57667">
    <property type="entry name" value="beta-beta-alpha zinc fingers"/>
    <property type="match status" value="1"/>
</dbReference>
<dbReference type="GO" id="GO:0009880">
    <property type="term" value="P:embryonic pattern specification"/>
    <property type="evidence" value="ECO:0007669"/>
    <property type="project" value="TreeGrafter"/>
</dbReference>
<evidence type="ECO:0000259" key="12">
    <source>
        <dbReference type="PROSITE" id="PS50157"/>
    </source>
</evidence>
<dbReference type="PROSITE" id="PS00028">
    <property type="entry name" value="ZINC_FINGER_C2H2_1"/>
    <property type="match status" value="2"/>
</dbReference>
<feature type="domain" description="C2H2-type" evidence="12">
    <location>
        <begin position="451"/>
        <end position="478"/>
    </location>
</feature>
<feature type="compositionally biased region" description="Polar residues" evidence="11">
    <location>
        <begin position="106"/>
        <end position="115"/>
    </location>
</feature>
<dbReference type="InterPro" id="IPR036236">
    <property type="entry name" value="Znf_C2H2_sf"/>
</dbReference>